<accession>A0A133PWE2</accession>
<dbReference type="Proteomes" id="UP000070533">
    <property type="component" value="Unassembled WGS sequence"/>
</dbReference>
<evidence type="ECO:0000313" key="2">
    <source>
        <dbReference type="Proteomes" id="UP000070533"/>
    </source>
</evidence>
<proteinExistence type="predicted"/>
<dbReference type="AlphaFoldDB" id="A0A133PWE2"/>
<organism evidence="1 2">
    <name type="scientific">Prevotella corporis</name>
    <dbReference type="NCBI Taxonomy" id="28128"/>
    <lineage>
        <taxon>Bacteria</taxon>
        <taxon>Pseudomonadati</taxon>
        <taxon>Bacteroidota</taxon>
        <taxon>Bacteroidia</taxon>
        <taxon>Bacteroidales</taxon>
        <taxon>Prevotellaceae</taxon>
        <taxon>Prevotella</taxon>
    </lineage>
</organism>
<dbReference type="PATRIC" id="fig|28128.5.peg.2361"/>
<dbReference type="EMBL" id="LRQG01000215">
    <property type="protein sequence ID" value="KXA33799.1"/>
    <property type="molecule type" value="Genomic_DNA"/>
</dbReference>
<name>A0A133PWE2_9BACT</name>
<keyword evidence="2" id="KW-1185">Reference proteome</keyword>
<comment type="caution">
    <text evidence="1">The sequence shown here is derived from an EMBL/GenBank/DDBJ whole genome shotgun (WGS) entry which is preliminary data.</text>
</comment>
<gene>
    <name evidence="1" type="ORF">HMPREF3226_02293</name>
</gene>
<sequence length="40" mass="4700">MIAKQKLTFCHTKGHLSHCKRSPFKNIQMYESHLIVSNIE</sequence>
<evidence type="ECO:0000313" key="1">
    <source>
        <dbReference type="EMBL" id="KXA33799.1"/>
    </source>
</evidence>
<protein>
    <submittedName>
        <fullName evidence="1">Uncharacterized protein</fullName>
    </submittedName>
</protein>
<reference evidence="2" key="1">
    <citation type="submission" date="2016-01" db="EMBL/GenBank/DDBJ databases">
        <authorList>
            <person name="Mitreva M."/>
            <person name="Pepin K.H."/>
            <person name="Mihindukulasuriya K.A."/>
            <person name="Fulton R."/>
            <person name="Fronick C."/>
            <person name="O'Laughlin M."/>
            <person name="Miner T."/>
            <person name="Herter B."/>
            <person name="Rosa B.A."/>
            <person name="Cordes M."/>
            <person name="Tomlinson C."/>
            <person name="Wollam A."/>
            <person name="Palsikar V.B."/>
            <person name="Mardis E.R."/>
            <person name="Wilson R.K."/>
        </authorList>
    </citation>
    <scope>NUCLEOTIDE SEQUENCE [LARGE SCALE GENOMIC DNA]</scope>
    <source>
        <strain evidence="2">MJR7716</strain>
    </source>
</reference>